<dbReference type="PANTHER" id="PTHR30035:SF3">
    <property type="entry name" value="INTERMEMBRANE PHOSPHOLIPID TRANSPORT SYSTEM LIPOPROTEIN MLAA"/>
    <property type="match status" value="1"/>
</dbReference>
<keyword evidence="4" id="KW-0449">Lipoprotein</keyword>
<feature type="chain" id="PRO_5036487483" evidence="3">
    <location>
        <begin position="24"/>
        <end position="245"/>
    </location>
</feature>
<dbReference type="Pfam" id="PF04333">
    <property type="entry name" value="MlaA"/>
    <property type="match status" value="1"/>
</dbReference>
<name>A0A8X8H5H9_9RHOB</name>
<comment type="similarity">
    <text evidence="1">Belongs to the MlaA family.</text>
</comment>
<dbReference type="RefSeq" id="WP_152828177.1">
    <property type="nucleotide sequence ID" value="NZ_WHUT02000011.1"/>
</dbReference>
<dbReference type="AlphaFoldDB" id="A0A8X8H5H9"/>
<dbReference type="PANTHER" id="PTHR30035">
    <property type="entry name" value="LIPOPROTEIN VACJ-RELATED"/>
    <property type="match status" value="1"/>
</dbReference>
<reference evidence="4" key="1">
    <citation type="submission" date="2020-05" db="EMBL/GenBank/DDBJ databases">
        <title>Fertoebacter nigrum gen. nov., sp. nov., a new member of the family Rhodobacteraceae.</title>
        <authorList>
            <person name="Szuroczki S."/>
            <person name="Abbaszade G."/>
            <person name="Buni D."/>
            <person name="Schumann P."/>
            <person name="Toth E."/>
        </authorList>
    </citation>
    <scope>NUCLEOTIDE SEQUENCE</scope>
    <source>
        <strain evidence="4">RG-N-1a</strain>
    </source>
</reference>
<evidence type="ECO:0000313" key="5">
    <source>
        <dbReference type="Proteomes" id="UP000484076"/>
    </source>
</evidence>
<protein>
    <submittedName>
        <fullName evidence="4">VacJ family lipoprotein</fullName>
    </submittedName>
</protein>
<feature type="signal peptide" evidence="3">
    <location>
        <begin position="1"/>
        <end position="23"/>
    </location>
</feature>
<evidence type="ECO:0000313" key="4">
    <source>
        <dbReference type="EMBL" id="NUB46028.1"/>
    </source>
</evidence>
<comment type="caution">
    <text evidence="4">The sequence shown here is derived from an EMBL/GenBank/DDBJ whole genome shotgun (WGS) entry which is preliminary data.</text>
</comment>
<dbReference type="GO" id="GO:0016020">
    <property type="term" value="C:membrane"/>
    <property type="evidence" value="ECO:0007669"/>
    <property type="project" value="InterPro"/>
</dbReference>
<proteinExistence type="inferred from homology"/>
<accession>A0A8X8H5H9</accession>
<sequence length="245" mass="26023">MHASPLLCAAVTALVLAGCTAPAPEGINDPNEVTNRQVHEFNRGLDRALLRPASTVYGGVVPEPVQTGLSNVANNLDLPGDVLNNLLQGRPHHAIQNTWRFAINSTVGIGGLFDPSKLIGLNGIKTDFGETLHVWGAGEGNYVELPGFGPSTARDATGTVVDIVTNPVRLALPSPESHVGTVASVASTLGDRSRYSDTVDSILYESADSYAQARLLYLQNRRFELGQTGGADDAFLDPYEDPYAE</sequence>
<dbReference type="PRINTS" id="PR01805">
    <property type="entry name" value="VACJLIPOPROT"/>
</dbReference>
<dbReference type="Proteomes" id="UP000484076">
    <property type="component" value="Unassembled WGS sequence"/>
</dbReference>
<dbReference type="EMBL" id="WHUT02000011">
    <property type="protein sequence ID" value="NUB46028.1"/>
    <property type="molecule type" value="Genomic_DNA"/>
</dbReference>
<keyword evidence="2 3" id="KW-0732">Signal</keyword>
<dbReference type="InterPro" id="IPR007428">
    <property type="entry name" value="MlaA"/>
</dbReference>
<keyword evidence="5" id="KW-1185">Reference proteome</keyword>
<evidence type="ECO:0000256" key="1">
    <source>
        <dbReference type="ARBA" id="ARBA00010634"/>
    </source>
</evidence>
<organism evidence="4 5">
    <name type="scientific">Fertoeibacter niger</name>
    <dbReference type="NCBI Taxonomy" id="2656921"/>
    <lineage>
        <taxon>Bacteria</taxon>
        <taxon>Pseudomonadati</taxon>
        <taxon>Pseudomonadota</taxon>
        <taxon>Alphaproteobacteria</taxon>
        <taxon>Rhodobacterales</taxon>
        <taxon>Paracoccaceae</taxon>
        <taxon>Fertoeibacter</taxon>
    </lineage>
</organism>
<evidence type="ECO:0000256" key="3">
    <source>
        <dbReference type="SAM" id="SignalP"/>
    </source>
</evidence>
<evidence type="ECO:0000256" key="2">
    <source>
        <dbReference type="ARBA" id="ARBA00022729"/>
    </source>
</evidence>
<gene>
    <name evidence="4" type="ORF">GEU84_016640</name>
</gene>
<dbReference type="GO" id="GO:0120010">
    <property type="term" value="P:intermembrane phospholipid transfer"/>
    <property type="evidence" value="ECO:0007669"/>
    <property type="project" value="TreeGrafter"/>
</dbReference>